<proteinExistence type="predicted"/>
<reference evidence="1" key="1">
    <citation type="submission" date="2019-08" db="EMBL/GenBank/DDBJ databases">
        <authorList>
            <person name="Kucharzyk K."/>
            <person name="Murdoch R.W."/>
            <person name="Higgins S."/>
            <person name="Loffler F."/>
        </authorList>
    </citation>
    <scope>NUCLEOTIDE SEQUENCE</scope>
</reference>
<dbReference type="EMBL" id="VSSQ01004790">
    <property type="protein sequence ID" value="MPM26646.1"/>
    <property type="molecule type" value="Genomic_DNA"/>
</dbReference>
<gene>
    <name evidence="1" type="ORF">SDC9_73150</name>
</gene>
<sequence length="81" mass="8968">MRELRDDPKQLLESMLIQLHRLVLLGQKDAVLLIVSIGRILQPPLFTVQRHADDAVVGAGRMVDAPGIAFVFHAELASRIS</sequence>
<evidence type="ECO:0000313" key="1">
    <source>
        <dbReference type="EMBL" id="MPM26646.1"/>
    </source>
</evidence>
<accession>A0A644YDM2</accession>
<protein>
    <submittedName>
        <fullName evidence="1">Uncharacterized protein</fullName>
    </submittedName>
</protein>
<organism evidence="1">
    <name type="scientific">bioreactor metagenome</name>
    <dbReference type="NCBI Taxonomy" id="1076179"/>
    <lineage>
        <taxon>unclassified sequences</taxon>
        <taxon>metagenomes</taxon>
        <taxon>ecological metagenomes</taxon>
    </lineage>
</organism>
<name>A0A644YDM2_9ZZZZ</name>
<comment type="caution">
    <text evidence="1">The sequence shown here is derived from an EMBL/GenBank/DDBJ whole genome shotgun (WGS) entry which is preliminary data.</text>
</comment>
<dbReference type="AlphaFoldDB" id="A0A644YDM2"/>